<reference evidence="1" key="1">
    <citation type="journal article" date="2014" name="Front. Microbiol.">
        <title>High frequency of phylogenetically diverse reductive dehalogenase-homologous genes in deep subseafloor sedimentary metagenomes.</title>
        <authorList>
            <person name="Kawai M."/>
            <person name="Futagami T."/>
            <person name="Toyoda A."/>
            <person name="Takaki Y."/>
            <person name="Nishi S."/>
            <person name="Hori S."/>
            <person name="Arai W."/>
            <person name="Tsubouchi T."/>
            <person name="Morono Y."/>
            <person name="Uchiyama I."/>
            <person name="Ito T."/>
            <person name="Fujiyama A."/>
            <person name="Inagaki F."/>
            <person name="Takami H."/>
        </authorList>
    </citation>
    <scope>NUCLEOTIDE SEQUENCE</scope>
    <source>
        <strain evidence="1">Expedition CK06-06</strain>
    </source>
</reference>
<dbReference type="EMBL" id="BARW01015531">
    <property type="protein sequence ID" value="GAI95847.1"/>
    <property type="molecule type" value="Genomic_DNA"/>
</dbReference>
<proteinExistence type="predicted"/>
<accession>X1SRZ7</accession>
<evidence type="ECO:0000313" key="1">
    <source>
        <dbReference type="EMBL" id="GAI95847.1"/>
    </source>
</evidence>
<dbReference type="SUPFAM" id="SSF46689">
    <property type="entry name" value="Homeodomain-like"/>
    <property type="match status" value="1"/>
</dbReference>
<gene>
    <name evidence="1" type="ORF">S12H4_27233</name>
</gene>
<name>X1SRZ7_9ZZZZ</name>
<organism evidence="1">
    <name type="scientific">marine sediment metagenome</name>
    <dbReference type="NCBI Taxonomy" id="412755"/>
    <lineage>
        <taxon>unclassified sequences</taxon>
        <taxon>metagenomes</taxon>
        <taxon>ecological metagenomes</taxon>
    </lineage>
</organism>
<protein>
    <recommendedName>
        <fullName evidence="2">Helix-turn-helix domain-containing protein</fullName>
    </recommendedName>
</protein>
<dbReference type="AlphaFoldDB" id="X1SRZ7"/>
<sequence>MSETKKDFLNKEGLLNRRPERITHPLFLTLDFFDPLDLPQVKYELMRSARVDNISVTEACRLFGFSREYFYRLEKAFVKHGYVSLIGSPMGRRPIIALNHEIVTFIVHRKMEEPKLSGDALRKEILHQYSIDCSRRTVERIIEKLGLEKRGDTEFNSQSSVY</sequence>
<dbReference type="InterPro" id="IPR009057">
    <property type="entry name" value="Homeodomain-like_sf"/>
</dbReference>
<feature type="non-terminal residue" evidence="1">
    <location>
        <position position="162"/>
    </location>
</feature>
<comment type="caution">
    <text evidence="1">The sequence shown here is derived from an EMBL/GenBank/DDBJ whole genome shotgun (WGS) entry which is preliminary data.</text>
</comment>
<evidence type="ECO:0008006" key="2">
    <source>
        <dbReference type="Google" id="ProtNLM"/>
    </source>
</evidence>